<feature type="region of interest" description="Disordered" evidence="1">
    <location>
        <begin position="26"/>
        <end position="45"/>
    </location>
</feature>
<dbReference type="PANTHER" id="PTHR35796:SF3">
    <property type="entry name" value="BHLH DOMAIN-CONTAINING PROTEIN"/>
    <property type="match status" value="1"/>
</dbReference>
<feature type="region of interest" description="Disordered" evidence="1">
    <location>
        <begin position="444"/>
        <end position="479"/>
    </location>
</feature>
<dbReference type="OrthoDB" id="167438at2759"/>
<dbReference type="Proteomes" id="UP000693981">
    <property type="component" value="Unassembled WGS sequence"/>
</dbReference>
<name>A0A8T1VVB0_9STRA</name>
<evidence type="ECO:0000313" key="3">
    <source>
        <dbReference type="Proteomes" id="UP000693981"/>
    </source>
</evidence>
<evidence type="ECO:0000256" key="1">
    <source>
        <dbReference type="SAM" id="MobiDB-lite"/>
    </source>
</evidence>
<sequence>MEEDGLAMPMEFLQELDFWLEGGGVPSLAAQTRSTGTDGENAGLLGFQNPILTPVEALTETSKSDTGSFVSSLLESAQSYTEPSTGSLDGSSSSPTSSSPQKRLTRQNTAKKSVGRPKKAAAAASVQEPLKKKSKTNKSTSQRQKEELAYLRNKTQQLETELDALKQRSRDELERQQMNQKQAQNEEIPEDTMEVSTSLVTRTASSVQQEVSLWERIAKRQREEKAKSEVENVKLREMVQSQMRLVKSFERLLRKRRIWDQLQESSNHLDNVEGQNEDQMLEEMLFDVNARYPRVDTILKEHGLGETDPAVDVGDDATMKYSATDGMYLEFREKKFMPFSYKTMDRVVWQSLIEGKLKIEDTEVVILKTADDMIFSKVSLPLPRSGPTTNDSKGPGTTEMYTAMRRFQEDNRVVYVWSASMNVLHPQDGSRSPALLVQKGCSSASTATLPDGSPGCSVRSYTSSVPTLSNELPQENSEEEQAQYREVGLLTEMVFAAYQQSRQSITQTLENLLLDEMMARNTSMTPVTSTAQTDCSS</sequence>
<gene>
    <name evidence="2" type="ORF">PHYBOEH_009730</name>
</gene>
<feature type="region of interest" description="Disordered" evidence="1">
    <location>
        <begin position="170"/>
        <end position="192"/>
    </location>
</feature>
<comment type="caution">
    <text evidence="2">The sequence shown here is derived from an EMBL/GenBank/DDBJ whole genome shotgun (WGS) entry which is preliminary data.</text>
</comment>
<dbReference type="AlphaFoldDB" id="A0A8T1VVB0"/>
<feature type="compositionally biased region" description="Polar residues" evidence="1">
    <location>
        <begin position="176"/>
        <end position="185"/>
    </location>
</feature>
<dbReference type="EMBL" id="JAGDFL010000624">
    <property type="protein sequence ID" value="KAG7383903.1"/>
    <property type="molecule type" value="Genomic_DNA"/>
</dbReference>
<proteinExistence type="predicted"/>
<protein>
    <recommendedName>
        <fullName evidence="4">M96 mating-specific protein family</fullName>
    </recommendedName>
</protein>
<feature type="region of interest" description="Disordered" evidence="1">
    <location>
        <begin position="74"/>
        <end position="146"/>
    </location>
</feature>
<keyword evidence="3" id="KW-1185">Reference proteome</keyword>
<evidence type="ECO:0008006" key="4">
    <source>
        <dbReference type="Google" id="ProtNLM"/>
    </source>
</evidence>
<organism evidence="2 3">
    <name type="scientific">Phytophthora boehmeriae</name>
    <dbReference type="NCBI Taxonomy" id="109152"/>
    <lineage>
        <taxon>Eukaryota</taxon>
        <taxon>Sar</taxon>
        <taxon>Stramenopiles</taxon>
        <taxon>Oomycota</taxon>
        <taxon>Peronosporomycetes</taxon>
        <taxon>Peronosporales</taxon>
        <taxon>Peronosporaceae</taxon>
        <taxon>Phytophthora</taxon>
    </lineage>
</organism>
<feature type="compositionally biased region" description="Low complexity" evidence="1">
    <location>
        <begin position="83"/>
        <end position="100"/>
    </location>
</feature>
<feature type="compositionally biased region" description="Polar residues" evidence="1">
    <location>
        <begin position="29"/>
        <end position="38"/>
    </location>
</feature>
<feature type="compositionally biased region" description="Polar residues" evidence="1">
    <location>
        <begin position="459"/>
        <end position="475"/>
    </location>
</feature>
<evidence type="ECO:0000313" key="2">
    <source>
        <dbReference type="EMBL" id="KAG7383903.1"/>
    </source>
</evidence>
<accession>A0A8T1VVB0</accession>
<dbReference type="PANTHER" id="PTHR35796">
    <property type="entry name" value="HYPOTHETICAL CYTOSOLIC PROTEIN"/>
    <property type="match status" value="1"/>
</dbReference>
<reference evidence="2" key="1">
    <citation type="submission" date="2021-02" db="EMBL/GenBank/DDBJ databases">
        <authorList>
            <person name="Palmer J.M."/>
        </authorList>
    </citation>
    <scope>NUCLEOTIDE SEQUENCE</scope>
    <source>
        <strain evidence="2">SCRP23</strain>
    </source>
</reference>